<accession>A0ABT7AKT0</accession>
<evidence type="ECO:0000256" key="1">
    <source>
        <dbReference type="ARBA" id="ARBA00022679"/>
    </source>
</evidence>
<name>A0ABT7AKT0_9HYPH</name>
<keyword evidence="4" id="KW-0328">Glycosyltransferase</keyword>
<evidence type="ECO:0000313" key="5">
    <source>
        <dbReference type="Proteomes" id="UP001321492"/>
    </source>
</evidence>
<evidence type="ECO:0000259" key="3">
    <source>
        <dbReference type="Pfam" id="PF12000"/>
    </source>
</evidence>
<dbReference type="InterPro" id="IPR001296">
    <property type="entry name" value="Glyco_trans_1"/>
</dbReference>
<dbReference type="InterPro" id="IPR022623">
    <property type="entry name" value="Glyco_trans_4"/>
</dbReference>
<dbReference type="PANTHER" id="PTHR46401:SF2">
    <property type="entry name" value="GLYCOSYLTRANSFERASE WBBK-RELATED"/>
    <property type="match status" value="1"/>
</dbReference>
<dbReference type="GO" id="GO:0016757">
    <property type="term" value="F:glycosyltransferase activity"/>
    <property type="evidence" value="ECO:0007669"/>
    <property type="project" value="UniProtKB-KW"/>
</dbReference>
<dbReference type="EMBL" id="JASJEV010000015">
    <property type="protein sequence ID" value="MDJ1159990.1"/>
    <property type="molecule type" value="Genomic_DNA"/>
</dbReference>
<dbReference type="Pfam" id="PF00534">
    <property type="entry name" value="Glycos_transf_1"/>
    <property type="match status" value="1"/>
</dbReference>
<protein>
    <submittedName>
        <fullName evidence="4">Glycosyltransferase</fullName>
        <ecNumber evidence="4">2.4.-.-</ecNumber>
    </submittedName>
</protein>
<reference evidence="4 5" key="1">
    <citation type="submission" date="2023-05" db="EMBL/GenBank/DDBJ databases">
        <title>Chelatococcus sp. nov., a moderately thermophilic bacterium isolated from hot spring microbial mat.</title>
        <authorList>
            <person name="Hu C.-J."/>
            <person name="Li W.-J."/>
        </authorList>
    </citation>
    <scope>NUCLEOTIDE SEQUENCE [LARGE SCALE GENOMIC DNA]</scope>
    <source>
        <strain evidence="4 5">SYSU G07232</strain>
    </source>
</reference>
<gene>
    <name evidence="4" type="ORF">QNA08_17390</name>
</gene>
<dbReference type="Gene3D" id="3.40.50.2000">
    <property type="entry name" value="Glycogen Phosphorylase B"/>
    <property type="match status" value="2"/>
</dbReference>
<feature type="domain" description="Glycosyl transferase family 4" evidence="3">
    <location>
        <begin position="26"/>
        <end position="191"/>
    </location>
</feature>
<dbReference type="Pfam" id="PF12000">
    <property type="entry name" value="Glyco_trans_4_3"/>
    <property type="match status" value="1"/>
</dbReference>
<organism evidence="4 5">
    <name type="scientific">Chelatococcus albus</name>
    <dbReference type="NCBI Taxonomy" id="3047466"/>
    <lineage>
        <taxon>Bacteria</taxon>
        <taxon>Pseudomonadati</taxon>
        <taxon>Pseudomonadota</taxon>
        <taxon>Alphaproteobacteria</taxon>
        <taxon>Hyphomicrobiales</taxon>
        <taxon>Chelatococcaceae</taxon>
        <taxon>Chelatococcus</taxon>
    </lineage>
</organism>
<dbReference type="EC" id="2.4.-.-" evidence="4"/>
<keyword evidence="1 4" id="KW-0808">Transferase</keyword>
<sequence>MMRAVFVHRHFPGQFGHLLHRLAAEGWETTFVCEHAEKHPPHVRLVRYMTGRRQAGASHRHLVMPEQHLRTGEQVAAVLDNLRQREGAPAIVVGHIGWGGLLFAKDVLPRTPMLGYCEFYYRAEGSDVGFDPAESVSLDTRMRLRMRNTAQILTMEAIEAGVSPTRWQRHQYPADIRRRIAVCHDGIDTSRCRPLPGVRLALPDGRMVAQGDPVVTFVARDLEPYRGFPQFMRAAARVARRHPQALFLVAGGDGVSYGRHREDGRTWREALTRETGLPPERIAFLGRIPHDALIRLFQISAAHVYLTYPFVLSWSFLEAMACGCLVIGSATPPVREVLTHGRNGLLVDFFDEEAIAAAILEALTRGDALSSLRAGARATVLRDYNLEQCLTRQLGLIDLLTGQRHAHRAAAG</sequence>
<evidence type="ECO:0000259" key="2">
    <source>
        <dbReference type="Pfam" id="PF00534"/>
    </source>
</evidence>
<feature type="domain" description="Glycosyl transferase family 1" evidence="2">
    <location>
        <begin position="210"/>
        <end position="377"/>
    </location>
</feature>
<dbReference type="PANTHER" id="PTHR46401">
    <property type="entry name" value="GLYCOSYLTRANSFERASE WBBK-RELATED"/>
    <property type="match status" value="1"/>
</dbReference>
<dbReference type="Proteomes" id="UP001321492">
    <property type="component" value="Unassembled WGS sequence"/>
</dbReference>
<comment type="caution">
    <text evidence="4">The sequence shown here is derived from an EMBL/GenBank/DDBJ whole genome shotgun (WGS) entry which is preliminary data.</text>
</comment>
<proteinExistence type="predicted"/>
<evidence type="ECO:0000313" key="4">
    <source>
        <dbReference type="EMBL" id="MDJ1159990.1"/>
    </source>
</evidence>
<keyword evidence="5" id="KW-1185">Reference proteome</keyword>
<dbReference type="SUPFAM" id="SSF53756">
    <property type="entry name" value="UDP-Glycosyltransferase/glycogen phosphorylase"/>
    <property type="match status" value="1"/>
</dbReference>